<proteinExistence type="predicted"/>
<dbReference type="Gene3D" id="2.160.20.10">
    <property type="entry name" value="Single-stranded right-handed beta-helix, Pectin lyase-like"/>
    <property type="match status" value="2"/>
</dbReference>
<name>A0A547Q5T3_9RHOB</name>
<evidence type="ECO:0000313" key="2">
    <source>
        <dbReference type="EMBL" id="TRD21728.1"/>
    </source>
</evidence>
<gene>
    <name evidence="2" type="ORF">FEV53_08280</name>
</gene>
<dbReference type="OrthoDB" id="7749009at2"/>
<dbReference type="EMBL" id="VFSV01000010">
    <property type="protein sequence ID" value="TRD21728.1"/>
    <property type="molecule type" value="Genomic_DNA"/>
</dbReference>
<dbReference type="InterPro" id="IPR024535">
    <property type="entry name" value="RHGA/B-epi-like_pectate_lyase"/>
</dbReference>
<dbReference type="Proteomes" id="UP000318590">
    <property type="component" value="Unassembled WGS sequence"/>
</dbReference>
<organism evidence="2 3">
    <name type="scientific">Palleronia caenipelagi</name>
    <dbReference type="NCBI Taxonomy" id="2489174"/>
    <lineage>
        <taxon>Bacteria</taxon>
        <taxon>Pseudomonadati</taxon>
        <taxon>Pseudomonadota</taxon>
        <taxon>Alphaproteobacteria</taxon>
        <taxon>Rhodobacterales</taxon>
        <taxon>Roseobacteraceae</taxon>
        <taxon>Palleronia</taxon>
    </lineage>
</organism>
<dbReference type="RefSeq" id="WP_142834337.1">
    <property type="nucleotide sequence ID" value="NZ_VFSV01000010.1"/>
</dbReference>
<dbReference type="AlphaFoldDB" id="A0A547Q5T3"/>
<feature type="domain" description="Rhamnogalacturonase A/B/Epimerase-like pectate lyase" evidence="1">
    <location>
        <begin position="189"/>
        <end position="246"/>
    </location>
</feature>
<accession>A0A547Q5T3</accession>
<keyword evidence="3" id="KW-1185">Reference proteome</keyword>
<protein>
    <submittedName>
        <fullName evidence="2">Right-handed parallel beta-helix repeat-containing protein</fullName>
    </submittedName>
</protein>
<reference evidence="2 3" key="1">
    <citation type="submission" date="2019-06" db="EMBL/GenBank/DDBJ databases">
        <title>Paenimaribius caenipelagi gen. nov., sp. nov., isolated from a tidal flat.</title>
        <authorList>
            <person name="Yoon J.-H."/>
        </authorList>
    </citation>
    <scope>NUCLEOTIDE SEQUENCE [LARGE SCALE GENOMIC DNA]</scope>
    <source>
        <strain evidence="2 3">JBTF-M29</strain>
    </source>
</reference>
<dbReference type="InterPro" id="IPR012334">
    <property type="entry name" value="Pectin_lyas_fold"/>
</dbReference>
<dbReference type="InterPro" id="IPR011050">
    <property type="entry name" value="Pectin_lyase_fold/virulence"/>
</dbReference>
<comment type="caution">
    <text evidence="2">The sequence shown here is derived from an EMBL/GenBank/DDBJ whole genome shotgun (WGS) entry which is preliminary data.</text>
</comment>
<sequence length="760" mass="81916">MNKTITEGLILMPTPFSDGLNVWSKEDGTTGSLTYESDMDASFVPADSHFGGALELLKTETVQRLRYMRRTPIIPGCYLRVTARMRVMAGSIPSVRIAAWPGKGDDVHVSGLPESGPSVTPAGNGEVVEVTAIIGSGYRGGVDLSWGSEPTFAYVGIDLTGPSGGVVRIDDIEVEDVTNVFIAEMLPVVDVRDCGARGDGVTDDSAAFNAADAASDGREIIVPEGTFHLASDIYIDTHIRFEGQITQPANKSLVLRKNYDLPTYIDAFKDEQLAFEKALAALLSSADHDSLDMCGRRVELRRPIDVSQVTGQTTFEIRRSLRNGQLNVIAGPDWTTGVVQSSASYDPNNPKVMTGVTNVGQIEVGAHVTGPGIGREVYVTGRNLSAKTITLSQALWGGARSATYTFARYRYVLDFSGFAKFSKFNVTNVEFFLNDTASGVMLAPDGELFHLSGCVFQKLGQKGITSIGRGCQDLHIDQCQFVSSEQSVASIDRKSVGVNFNANDAKIRDSQFRRLGLSMMMMGTGHLIVGNHWFQGDGIPDTPRSAGLVLGEPHMRSVVTGNYIDNAVIEWTNEGEADPSLEAGYSFGGLTITGNIFTASHAISSFSWLVIRPHGPGHFLSGLSVQGNVFRSMSGTIERVEGVDDTISDLDHTRTRDVIWEGNTYNGVSQRTMNPLICEVSRASAQSTWTASTGASLPFGGRSRTVTAFVPNGVIRNGNGDPTYDMPSIQTEAGTKSNEVQIIWPGSRKGAARITVRCDR</sequence>
<dbReference type="Pfam" id="PF12708">
    <property type="entry name" value="Pect-lyase_RHGA_epim"/>
    <property type="match status" value="1"/>
</dbReference>
<dbReference type="SUPFAM" id="SSF51126">
    <property type="entry name" value="Pectin lyase-like"/>
    <property type="match status" value="1"/>
</dbReference>
<evidence type="ECO:0000259" key="1">
    <source>
        <dbReference type="Pfam" id="PF12708"/>
    </source>
</evidence>
<evidence type="ECO:0000313" key="3">
    <source>
        <dbReference type="Proteomes" id="UP000318590"/>
    </source>
</evidence>